<dbReference type="Proteomes" id="UP000229236">
    <property type="component" value="Unassembled WGS sequence"/>
</dbReference>
<dbReference type="GO" id="GO:0004540">
    <property type="term" value="F:RNA nuclease activity"/>
    <property type="evidence" value="ECO:0007669"/>
    <property type="project" value="InterPro"/>
</dbReference>
<dbReference type="PANTHER" id="PTHR35811">
    <property type="entry name" value="SLR1870 PROTEIN"/>
    <property type="match status" value="1"/>
</dbReference>
<name>A0A2M8D7H8_9BACT</name>
<accession>A0A2M8D7H8</accession>
<sequence length="174" mass="19103">MRLPGRIFFWGGGERGKMRKVAVLVDYENMILASVPAGQVIDFDSLMRSIRDEIGVVKVAMAFLPLGAFLSDQTIRNLDEVGIDCVACPRYDVAGTGKEKDKVDSRMIALAKKLFDEHSDVTDIAIISNDGDFTPLVTFFQHRGKTVTLFGLGEISGALKRVVDIVRIAPVKNS</sequence>
<evidence type="ECO:0000313" key="2">
    <source>
        <dbReference type="EMBL" id="PJB83121.1"/>
    </source>
</evidence>
<proteinExistence type="predicted"/>
<organism evidence="2 3">
    <name type="scientific">Candidatus Yonathbacteria bacterium CG_4_9_14_0_8_um_filter_46_47</name>
    <dbReference type="NCBI Taxonomy" id="1975106"/>
    <lineage>
        <taxon>Bacteria</taxon>
        <taxon>Candidatus Yonathiibacteriota</taxon>
    </lineage>
</organism>
<dbReference type="AlphaFoldDB" id="A0A2M8D7H8"/>
<dbReference type="PANTHER" id="PTHR35811:SF1">
    <property type="entry name" value="HTH OST-TYPE DOMAIN-CONTAINING PROTEIN"/>
    <property type="match status" value="1"/>
</dbReference>
<evidence type="ECO:0000313" key="3">
    <source>
        <dbReference type="Proteomes" id="UP000229236"/>
    </source>
</evidence>
<comment type="caution">
    <text evidence="2">The sequence shown here is derived from an EMBL/GenBank/DDBJ whole genome shotgun (WGS) entry which is preliminary data.</text>
</comment>
<dbReference type="EMBL" id="PFTM01000040">
    <property type="protein sequence ID" value="PJB83121.1"/>
    <property type="molecule type" value="Genomic_DNA"/>
</dbReference>
<protein>
    <recommendedName>
        <fullName evidence="1">NYN domain-containing protein</fullName>
    </recommendedName>
</protein>
<gene>
    <name evidence="2" type="ORF">CO088_02225</name>
</gene>
<dbReference type="Pfam" id="PF01936">
    <property type="entry name" value="NYN"/>
    <property type="match status" value="1"/>
</dbReference>
<reference evidence="3" key="1">
    <citation type="submission" date="2017-09" db="EMBL/GenBank/DDBJ databases">
        <title>Depth-based differentiation of microbial function through sediment-hosted aquifers and enrichment of novel symbionts in the deep terrestrial subsurface.</title>
        <authorList>
            <person name="Probst A.J."/>
            <person name="Ladd B."/>
            <person name="Jarett J.K."/>
            <person name="Geller-Mcgrath D.E."/>
            <person name="Sieber C.M.K."/>
            <person name="Emerson J.B."/>
            <person name="Anantharaman K."/>
            <person name="Thomas B.C."/>
            <person name="Malmstrom R."/>
            <person name="Stieglmeier M."/>
            <person name="Klingl A."/>
            <person name="Woyke T."/>
            <person name="Ryan C.M."/>
            <person name="Banfield J.F."/>
        </authorList>
    </citation>
    <scope>NUCLEOTIDE SEQUENCE [LARGE SCALE GENOMIC DNA]</scope>
</reference>
<feature type="domain" description="NYN" evidence="1">
    <location>
        <begin position="20"/>
        <end position="164"/>
    </location>
</feature>
<dbReference type="InterPro" id="IPR021139">
    <property type="entry name" value="NYN"/>
</dbReference>
<evidence type="ECO:0000259" key="1">
    <source>
        <dbReference type="Pfam" id="PF01936"/>
    </source>
</evidence>
<dbReference type="Gene3D" id="3.40.50.1010">
    <property type="entry name" value="5'-nuclease"/>
    <property type="match status" value="1"/>
</dbReference>